<sequence>MDIISFFGFIPLLIYTIVFVLGVYICILVIRALHRTIRWLDLSIHEKESRIGQHSVYPPEC</sequence>
<comment type="caution">
    <text evidence="2">The sequence shown here is derived from an EMBL/GenBank/DDBJ whole genome shotgun (WGS) entry which is preliminary data.</text>
</comment>
<name>A0A3A3GG82_PANTH</name>
<protein>
    <submittedName>
        <fullName evidence="2">Uncharacterized protein</fullName>
    </submittedName>
</protein>
<reference evidence="2 3" key="1">
    <citation type="submission" date="2018-09" db="EMBL/GenBank/DDBJ databases">
        <title>Paenibacillus SK2017-BO5.</title>
        <authorList>
            <person name="Piskunova J.V."/>
            <person name="Dubiley S.A."/>
            <person name="Severinov K.V."/>
        </authorList>
    </citation>
    <scope>NUCLEOTIDE SEQUENCE [LARGE SCALE GENOMIC DNA]</scope>
    <source>
        <strain evidence="2 3">BO5</strain>
    </source>
</reference>
<dbReference type="OrthoDB" id="9931665at2"/>
<evidence type="ECO:0000256" key="1">
    <source>
        <dbReference type="SAM" id="Phobius"/>
    </source>
</evidence>
<keyword evidence="1" id="KW-1133">Transmembrane helix</keyword>
<keyword evidence="1" id="KW-0812">Transmembrane</keyword>
<dbReference type="Proteomes" id="UP000266177">
    <property type="component" value="Unassembled WGS sequence"/>
</dbReference>
<dbReference type="RefSeq" id="WP_119794368.1">
    <property type="nucleotide sequence ID" value="NZ_QYZD01000012.1"/>
</dbReference>
<keyword evidence="1" id="KW-0472">Membrane</keyword>
<gene>
    <name evidence="2" type="ORF">DQX05_14935</name>
</gene>
<organism evidence="2 3">
    <name type="scientific">Paenibacillus thiaminolyticus</name>
    <name type="common">Bacillus thiaminolyticus</name>
    <dbReference type="NCBI Taxonomy" id="49283"/>
    <lineage>
        <taxon>Bacteria</taxon>
        <taxon>Bacillati</taxon>
        <taxon>Bacillota</taxon>
        <taxon>Bacilli</taxon>
        <taxon>Bacillales</taxon>
        <taxon>Paenibacillaceae</taxon>
        <taxon>Paenibacillus</taxon>
    </lineage>
</organism>
<accession>A0A3A3GG82</accession>
<proteinExistence type="predicted"/>
<evidence type="ECO:0000313" key="2">
    <source>
        <dbReference type="EMBL" id="RJG23158.1"/>
    </source>
</evidence>
<evidence type="ECO:0000313" key="3">
    <source>
        <dbReference type="Proteomes" id="UP000266177"/>
    </source>
</evidence>
<dbReference type="EMBL" id="QYZD01000012">
    <property type="protein sequence ID" value="RJG23158.1"/>
    <property type="molecule type" value="Genomic_DNA"/>
</dbReference>
<feature type="transmembrane region" description="Helical" evidence="1">
    <location>
        <begin position="6"/>
        <end position="30"/>
    </location>
</feature>
<dbReference type="AlphaFoldDB" id="A0A3A3GG82"/>